<dbReference type="SMART" id="SM01169">
    <property type="entry name" value="DUF1943"/>
    <property type="match status" value="1"/>
</dbReference>
<dbReference type="Proteomes" id="UP001159042">
    <property type="component" value="Unassembled WGS sequence"/>
</dbReference>
<dbReference type="InterPro" id="IPR015817">
    <property type="entry name" value="Vitellinogen_open_b-sht_sub1"/>
</dbReference>
<dbReference type="Gene3D" id="2.30.230.10">
    <property type="entry name" value="Lipovitellin, beta-sheet shell regions, chain A"/>
    <property type="match status" value="1"/>
</dbReference>
<dbReference type="PROSITE" id="PS51233">
    <property type="entry name" value="VWFD"/>
    <property type="match status" value="1"/>
</dbReference>
<dbReference type="SUPFAM" id="SSF56968">
    <property type="entry name" value="Lipovitellin-phosvitin complex, beta-sheet shell regions"/>
    <property type="match status" value="2"/>
</dbReference>
<dbReference type="Pfam" id="PF01347">
    <property type="entry name" value="Vitellogenin_N"/>
    <property type="match status" value="1"/>
</dbReference>
<dbReference type="EMBL" id="JANEYG010000041">
    <property type="protein sequence ID" value="KAJ8916580.1"/>
    <property type="molecule type" value="Genomic_DNA"/>
</dbReference>
<proteinExistence type="predicted"/>
<evidence type="ECO:0000259" key="5">
    <source>
        <dbReference type="PROSITE" id="PS51211"/>
    </source>
</evidence>
<dbReference type="GO" id="GO:0005319">
    <property type="term" value="F:lipid transporter activity"/>
    <property type="evidence" value="ECO:0007669"/>
    <property type="project" value="InterPro"/>
</dbReference>
<evidence type="ECO:0000313" key="7">
    <source>
        <dbReference type="EMBL" id="KAJ8916580.1"/>
    </source>
</evidence>
<dbReference type="PANTHER" id="PTHR23345:SF36">
    <property type="entry name" value="APOLIPOPHORINS"/>
    <property type="match status" value="1"/>
</dbReference>
<dbReference type="Gene3D" id="1.25.10.20">
    <property type="entry name" value="Vitellinogen, superhelical"/>
    <property type="match status" value="1"/>
</dbReference>
<keyword evidence="2" id="KW-0325">Glycoprotein</keyword>
<evidence type="ECO:0000256" key="1">
    <source>
        <dbReference type="ARBA" id="ARBA00022729"/>
    </source>
</evidence>
<keyword evidence="1 4" id="KW-0732">Signal</keyword>
<dbReference type="PANTHER" id="PTHR23345">
    <property type="entry name" value="VITELLOGENIN-RELATED"/>
    <property type="match status" value="1"/>
</dbReference>
<feature type="disulfide bond" evidence="3">
    <location>
        <begin position="433"/>
        <end position="438"/>
    </location>
</feature>
<gene>
    <name evidence="7" type="ORF">NQ315_000224</name>
</gene>
<feature type="chain" id="PRO_5043787657" description="Apolipophorin" evidence="4">
    <location>
        <begin position="28"/>
        <end position="3371"/>
    </location>
</feature>
<accession>A0AAV8VRT3</accession>
<evidence type="ECO:0000256" key="3">
    <source>
        <dbReference type="PROSITE-ProRule" id="PRU00557"/>
    </source>
</evidence>
<evidence type="ECO:0008006" key="9">
    <source>
        <dbReference type="Google" id="ProtNLM"/>
    </source>
</evidence>
<evidence type="ECO:0000259" key="6">
    <source>
        <dbReference type="PROSITE" id="PS51233"/>
    </source>
</evidence>
<dbReference type="Pfam" id="PF00094">
    <property type="entry name" value="VWD"/>
    <property type="match status" value="1"/>
</dbReference>
<dbReference type="InterPro" id="IPR011030">
    <property type="entry name" value="Lipovitellin_superhlx_dom"/>
</dbReference>
<sequence length="3371" mass="372028">MGRTGPSRWGPALALVVLLVIHNGAHGEETCRTGCKGTAQTFKYAVGTTYKYNYEGKIDITLSSAEGQVTSTEVKAVALLTQQAECNLVLRLQNVQVLGPNGKKFGQIPDVEKPIRLNFHDGHIEDQICVEQGDNQNSINIKRAVASLFQANLKGNYETDAFGVCPTDTAQQKEGNTLVIQKSRNLNKCAYREVLRQDFFSPVFNLNSEIKSSPILDADYRAKLRIKNGILEQASVIEDYLYTPFSVGRNGAKAQVTSSLRLTGTSKDNPKTQCNQPRSIIFENPHPVVAPTSNVNSILNAVKGVVNTIDVVVGEQTAKEFVTLIKAVRSSRKDDLLTVYNQVKSGAGFGAAGKKAFLDALLEAGTGDSVEVAITLLKNNELGDCEKRLVYLGLSLVKHATESSINAAASLLDQRDLPYEAYLGIGNLAGRYCRQHSCKNVDAINKLTQKLIQKLGNGKAGNRQEENEIIYVLKALANFHYISDSVIQKITAIAQDKNAPNRLRVAALETYLADACKDKLRNSALHILQDIQQDSEVRIKAYLAAAQCANSAVGTAVKALLEKEPSYQVGGFIVSHIRNIRSSANPDKEQIKQHLGFSVPNRFPVDFRKWSYNGEFSYAVDTLGVAASTETNIIYSQDSFLPRSTSLNLTAEIFGHTFNFLQIQTRQENLDRLVEHYFGPKGLLKTSSLGELLKTNSQVAEKIWKQLGDKLREKLRLRRDVSRAEIESIGKAVQIKENELNKDLDLDVSFKAFGSEILFANLNVYQGGLTPDAIIDKIVDAFGKGIDKLKQFDETLRSNLLFLDVEFAYPTGLGFPLRLAVEGTSSIQVKTAGSVDVRALVAGRDTDIKVEIIPSANIEVAGRLTLDALVVENGLKVVSNLYTATGGDLTISLRDAVDVKFGLPVQEQKLISATHEIVFHTREQAGKETNLPLKFAQSKDFSICLDQISPFIGLTFCGEINGPNLAGKDVPVLPFPFAGDAKVAVTIENDDVSEYHFRQSVSRGRDRTAAELVVETIGKNKQKKVSFQINAEASPEKYIRAVFTSPVKSASAEARITNNAQEKSLSVKLGHDQNEFGGKVGVAISGSSDRAVYRPILEYKAPGKGQQLPVNVQGQIIVEQQGPHSKYIFDNVRITLPDKNTYSLKGNFGNDQQDFFSDLTLSNGQQSGSLKGRYHFEANLFRFNTEVQNTINPSANFHVKGEVKKQPEEISTQLQLIHGADLSSKSNIITFTNTIIKKYVNPRDFRFGTKNKLTYPVLGIDSKFELEHTPKSLDYDLEVQYNDIKFGSELEVEINGKEQGDYSVELELYGLDNKVEFKSTREVQGEESKISNELEVNGKKLEVKGKIRHHVKPSNVDVGTDLTVVLPMYSTPFKVNSGLKYNPSELDAHHKVTSGSTVVVDVFLKANKGGNANGSIKVNIKSYLVVNGQLKSVKGSGTGEILIDAQNIKKQVKVDTTFQVQAPQVVNVEVNIYPSYATDKNQKVTISTQNKGTATSLDSKNQLNLLGQKLEVNFKGSKTGDDRNGKVNGEVEVTLPNDQYLLGKVSCDHKLANDVLNGQSQASLEYRTNKNASGRKVSIKTTAKDTNPKKGVYDIEYNLAADDSNGKNINADIVFKAKKDNGHNVYIKNKIYGSIIKNPLETEVEAEFDEHEGQYKLTSTYGSDAGFKGVANYDILGEGKPITGHVNFQLKSSSKSLKVLEFEATGSLKKPQTPSDYLQLEGSVTALADDDGTVPGTILDFEVEGNVKGSDKDGEVKGKFRYGEHEPISATAGYSKKEDGKQKQLNGNLAVQYGKDKNLKLDGSLTRTGEHQYKLEAETNTPIENYKNTKIVVQTKRDDDNKHVTSNVQVISDGKTWNLDTEVAASELAPLVDIKLKCPEGKISRFYVKGNKVSDKEFSGELKIVHEDKNFLLEGDVDANIQDIEEFFIKANLNAPSIKINKASFEAHNKPGKTGKRIQVTIKSAGKNLVSGSTSYQAREEQGKYVVEGSGSFKVKEETQSANFKYICQRLNDAQHGEQGVEVTFDAGLGNRAIDAELKITNKQFRILNSYCEAKKECAHFEIDAKTTVNDIQNYNQEVEINVDLRKLGLANEFGVKAVTNRKGYVFDHTVDVHFQSQESNKYQYSLYIHPTEAGVSFTTPKRIIALEAHATIPKNYKQGGKVSGEVAFYLDKKHQPNKKTSVSGWVVLDAQRYTVNGESKLTHPGLQRPLSVSLKTVTNGSPTEGQVLFTLETDVFAHPNQKIVATYKITTSLNDQKPGKKSVSDHLVIQSQGLGIDIQMLEDMSVDRSAYAGEYSFVVKYKVGNSNYDNEFSVKAGKTQFNLLVKLLNVDLLRASSKLNLNKEEQIIDSEISSYDNNPLTSHLEVKGFNTFTYTVGCKKTPRDKIQFNGGLIPGQIADVRADHVTGGGKVNLFHATLKLDHANFLKPDYSINSKEIESVLDQGKNKFSDYVNGLQNIGKGWSNDIRKEVSQLGDLSKRAAPNLKPLRDYYTSELQKIKNEILADKSVKELGELLRKVFGAVAHSVGEIFAKVSELVESVVHSFQTAFAHVIESIDKELIPELKSVAEKLTQVAADIAKTIVEIAAGYLAMISKLIEKYQPEIKQLAAVFGELGQDVGRFIQKAYEHVTIILTEQWKNIYNEIQALPVFEEIKAQYEELVKNGLANTEGLLNGLKEISVTFKDIIPQGFVAEKELNEILDLTVQYLEKKIKRQPVDDFAVIDKLIRINVEVVRKIINLLSAPAYDVQTAQVPVSLDFLKKLPKLVAIKFSPLAYLLKEDTSDQVVGFLLSLLNNPRQWVPPFPLFAMVVQGQHIFTFDGKHITFPGNCKYLLARDAVNGNFTLIGTYANGLLTAITLADAHDAITLKKGGQLILNNSPVELPARKPDLAAYRGYHVITLRSAAGVAVFCTPDLIGCSVSVSGYYHAQIKGLLGNGNNEPYDDYTVPNGKIVSSESDFANSYKIGSCAPVTVTPHNQHQSNEACNKLFGWESPLRYCYPFVSTENFKTACAHGLAAGVKDTEEAVAKAYVAICNQRNIPVRVPPELGTVKCTNSDKSYSVGDKFSVKVPAKAADIILIVETDKANENIYKELVQPLVQEIGKELHAKGINDVELHLIAYGGENQWPSHVTVNGKLNFKGKAPNLKFSEAPKHEAYPSIFGVPAAYLETFHSIIHDVQLAFGQNLQAQTYSEALEYPFRVHAVKSIIVVNSKPCEVGKFYLLQKLRTILYKNNLVSLNLFTPLQGFSLKDAKKSKDVIGFNEEHVFTVSQAKKKPEGTAELYKELQYDDYCVDFTIKNRGNAFVSDNFQAGKPDAKKQYIHIASHNIVDQLVNVEEGLDCECQLVTPYNAENVCREAYSKERPTTKKGGAKG</sequence>
<protein>
    <recommendedName>
        <fullName evidence="9">Apolipophorin</fullName>
    </recommendedName>
</protein>
<name>A0AAV8VRT3_9CUCU</name>
<dbReference type="InterPro" id="IPR015816">
    <property type="entry name" value="Vitellinogen_b-sht_N"/>
</dbReference>
<keyword evidence="8" id="KW-1185">Reference proteome</keyword>
<dbReference type="SMART" id="SM00216">
    <property type="entry name" value="VWD"/>
    <property type="match status" value="1"/>
</dbReference>
<evidence type="ECO:0000256" key="2">
    <source>
        <dbReference type="ARBA" id="ARBA00023180"/>
    </source>
</evidence>
<dbReference type="InterPro" id="IPR001747">
    <property type="entry name" value="Vitellogenin_N"/>
</dbReference>
<dbReference type="InterPro" id="IPR015819">
    <property type="entry name" value="Lipid_transp_b-sht_shell"/>
</dbReference>
<evidence type="ECO:0000313" key="8">
    <source>
        <dbReference type="Proteomes" id="UP001159042"/>
    </source>
</evidence>
<dbReference type="Gene3D" id="1.20.120.20">
    <property type="entry name" value="Apolipoprotein"/>
    <property type="match status" value="1"/>
</dbReference>
<dbReference type="InterPro" id="IPR015255">
    <property type="entry name" value="Vitellinogen_open_b-sht"/>
</dbReference>
<dbReference type="Pfam" id="PF09172">
    <property type="entry name" value="Vit_open_b-sht"/>
    <property type="match status" value="1"/>
</dbReference>
<feature type="signal peptide" evidence="4">
    <location>
        <begin position="1"/>
        <end position="27"/>
    </location>
</feature>
<dbReference type="InterPro" id="IPR050733">
    <property type="entry name" value="Vitellogenin/Apolipophorin"/>
</dbReference>
<dbReference type="SUPFAM" id="SSF48431">
    <property type="entry name" value="Lipovitellin-phosvitin complex, superhelical domain"/>
    <property type="match status" value="1"/>
</dbReference>
<comment type="caution">
    <text evidence="7">The sequence shown here is derived from an EMBL/GenBank/DDBJ whole genome shotgun (WGS) entry which is preliminary data.</text>
</comment>
<feature type="domain" description="VWFD" evidence="6">
    <location>
        <begin position="2805"/>
        <end position="2971"/>
    </location>
</feature>
<keyword evidence="3" id="KW-1015">Disulfide bond</keyword>
<organism evidence="7 8">
    <name type="scientific">Exocentrus adspersus</name>
    <dbReference type="NCBI Taxonomy" id="1586481"/>
    <lineage>
        <taxon>Eukaryota</taxon>
        <taxon>Metazoa</taxon>
        <taxon>Ecdysozoa</taxon>
        <taxon>Arthropoda</taxon>
        <taxon>Hexapoda</taxon>
        <taxon>Insecta</taxon>
        <taxon>Pterygota</taxon>
        <taxon>Neoptera</taxon>
        <taxon>Endopterygota</taxon>
        <taxon>Coleoptera</taxon>
        <taxon>Polyphaga</taxon>
        <taxon>Cucujiformia</taxon>
        <taxon>Chrysomeloidea</taxon>
        <taxon>Cerambycidae</taxon>
        <taxon>Lamiinae</taxon>
        <taxon>Acanthocinini</taxon>
        <taxon>Exocentrus</taxon>
    </lineage>
</organism>
<dbReference type="Gene3D" id="2.20.80.10">
    <property type="entry name" value="Lipovitellin-phosvitin complex, chain A, domain 4"/>
    <property type="match status" value="1"/>
</dbReference>
<comment type="caution">
    <text evidence="3">Lacks conserved residue(s) required for the propagation of feature annotation.</text>
</comment>
<reference evidence="7 8" key="1">
    <citation type="journal article" date="2023" name="Insect Mol. Biol.">
        <title>Genome sequencing provides insights into the evolution of gene families encoding plant cell wall-degrading enzymes in longhorned beetles.</title>
        <authorList>
            <person name="Shin N.R."/>
            <person name="Okamura Y."/>
            <person name="Kirsch R."/>
            <person name="Pauchet Y."/>
        </authorList>
    </citation>
    <scope>NUCLEOTIDE SEQUENCE [LARGE SCALE GENOMIC DNA]</scope>
    <source>
        <strain evidence="7">EAD_L_NR</strain>
    </source>
</reference>
<dbReference type="Gene3D" id="2.20.50.20">
    <property type="entry name" value="Lipovitellin. Chain A, domain 3"/>
    <property type="match status" value="1"/>
</dbReference>
<evidence type="ECO:0000256" key="4">
    <source>
        <dbReference type="SAM" id="SignalP"/>
    </source>
</evidence>
<dbReference type="InterPro" id="IPR001846">
    <property type="entry name" value="VWF_type-D"/>
</dbReference>
<dbReference type="PROSITE" id="PS51211">
    <property type="entry name" value="VITELLOGENIN"/>
    <property type="match status" value="1"/>
</dbReference>
<feature type="domain" description="Vitellogenin" evidence="5">
    <location>
        <begin position="44"/>
        <end position="645"/>
    </location>
</feature>
<dbReference type="SMART" id="SM00638">
    <property type="entry name" value="LPD_N"/>
    <property type="match status" value="1"/>
</dbReference>